<feature type="domain" description="TonB-dependent receptor plug" evidence="14">
    <location>
        <begin position="41"/>
        <end position="141"/>
    </location>
</feature>
<dbReference type="Pfam" id="PF07715">
    <property type="entry name" value="Plug"/>
    <property type="match status" value="1"/>
</dbReference>
<dbReference type="SUPFAM" id="SSF56935">
    <property type="entry name" value="Porins"/>
    <property type="match status" value="1"/>
</dbReference>
<feature type="signal peptide" evidence="12">
    <location>
        <begin position="1"/>
        <end position="19"/>
    </location>
</feature>
<sequence length="617" mass="70688">MKNIFVSLCFLLGFQLVSAQNDTIQLEESNLSERKLIRNSQTQNVIALSDSVLKRSQPSLTNLLNFNTPIYFKENGAGMVASPSFRGTTASQTVVLWNGININSQTTGQTDFNTVNIRGFDKINVKGGGGNVADLNNSVGGSIELVNEINFKNNFTNELFAKYGSFNTFGANFDSKFSTDDFSFNVGLARYSSDNDFDFPDQKYGIDKNVNGQFYNNNASLALGYKINPKNTLKFFGNIFQAKRNLAVVTPYATKTRYEDYNTRSLVNWESHFGKFDSDLKLAYLTERYRFFEDIANENFDLGEVNTINAKYNLNYNVSNKIQFNAILDYIRNEGFSGEEMGMQQRYLGSLSLSAKHKIHPKFYYELSIRQELTEAYGNPFLYSLGGKFDAADFYRIKFNASKNFRIPTYNDLYTPVVGNPDLLPESSYQAEITNEFHNKNFTFSVTAYYNWIENLIRWVPNSNGLTGLFWKPENVEDVNMYGIESVLSARKSFGKHHFTLNGTYGYTISNDQNLDKQLIYVPFHKATASLGYGWNGFSLYYQFLFNGKIYHTTRNEAEHQLDHYFVCNLGLDYDFGKSKTYKVGFEILNLMDYEFEAVKSRPMPGRNFHFFINIKI</sequence>
<comment type="subcellular location">
    <subcellularLocation>
        <location evidence="1 10">Cell outer membrane</location>
        <topology evidence="1 10">Multi-pass membrane protein</topology>
    </subcellularLocation>
</comment>
<keyword evidence="7 10" id="KW-0472">Membrane</keyword>
<feature type="chain" id="PRO_5010716241" evidence="12">
    <location>
        <begin position="20"/>
        <end position="617"/>
    </location>
</feature>
<dbReference type="RefSeq" id="WP_084015346.1">
    <property type="nucleotide sequence ID" value="NZ_FWXS01000001.1"/>
</dbReference>
<accession>A0A1W1Y9H9</accession>
<dbReference type="GO" id="GO:0009279">
    <property type="term" value="C:cell outer membrane"/>
    <property type="evidence" value="ECO:0007669"/>
    <property type="project" value="UniProtKB-SubCell"/>
</dbReference>
<evidence type="ECO:0000313" key="16">
    <source>
        <dbReference type="Proteomes" id="UP000192393"/>
    </source>
</evidence>
<comment type="similarity">
    <text evidence="10 11">Belongs to the TonB-dependent receptor family.</text>
</comment>
<evidence type="ECO:0000256" key="5">
    <source>
        <dbReference type="ARBA" id="ARBA00022729"/>
    </source>
</evidence>
<dbReference type="Proteomes" id="UP000192393">
    <property type="component" value="Unassembled WGS sequence"/>
</dbReference>
<feature type="domain" description="TonB-dependent receptor-like beta-barrel" evidence="13">
    <location>
        <begin position="161"/>
        <end position="591"/>
    </location>
</feature>
<keyword evidence="2 10" id="KW-0813">Transport</keyword>
<dbReference type="EMBL" id="FWXS01000001">
    <property type="protein sequence ID" value="SMC32784.1"/>
    <property type="molecule type" value="Genomic_DNA"/>
</dbReference>
<proteinExistence type="inferred from homology"/>
<dbReference type="InterPro" id="IPR000531">
    <property type="entry name" value="Beta-barrel_TonB"/>
</dbReference>
<evidence type="ECO:0000256" key="3">
    <source>
        <dbReference type="ARBA" id="ARBA00022452"/>
    </source>
</evidence>
<dbReference type="InterPro" id="IPR012910">
    <property type="entry name" value="Plug_dom"/>
</dbReference>
<dbReference type="OrthoDB" id="9762903at2"/>
<evidence type="ECO:0000256" key="9">
    <source>
        <dbReference type="ARBA" id="ARBA00023237"/>
    </source>
</evidence>
<dbReference type="GO" id="GO:0015344">
    <property type="term" value="F:siderophore uptake transmembrane transporter activity"/>
    <property type="evidence" value="ECO:0007669"/>
    <property type="project" value="TreeGrafter"/>
</dbReference>
<evidence type="ECO:0000256" key="11">
    <source>
        <dbReference type="RuleBase" id="RU003357"/>
    </source>
</evidence>
<evidence type="ECO:0000259" key="13">
    <source>
        <dbReference type="Pfam" id="PF00593"/>
    </source>
</evidence>
<evidence type="ECO:0000256" key="1">
    <source>
        <dbReference type="ARBA" id="ARBA00004571"/>
    </source>
</evidence>
<keyword evidence="6 11" id="KW-0798">TonB box</keyword>
<dbReference type="AlphaFoldDB" id="A0A1W1Y9H9"/>
<keyword evidence="3 10" id="KW-1134">Transmembrane beta strand</keyword>
<keyword evidence="16" id="KW-1185">Reference proteome</keyword>
<evidence type="ECO:0000256" key="8">
    <source>
        <dbReference type="ARBA" id="ARBA00023170"/>
    </source>
</evidence>
<reference evidence="15 16" key="1">
    <citation type="submission" date="2017-04" db="EMBL/GenBank/DDBJ databases">
        <authorList>
            <person name="Afonso C.L."/>
            <person name="Miller P.J."/>
            <person name="Scott M.A."/>
            <person name="Spackman E."/>
            <person name="Goraichik I."/>
            <person name="Dimitrov K.M."/>
            <person name="Suarez D.L."/>
            <person name="Swayne D.E."/>
        </authorList>
    </citation>
    <scope>NUCLEOTIDE SEQUENCE [LARGE SCALE GENOMIC DNA]</scope>
    <source>
        <strain evidence="15 16">CGMCC 1.12708</strain>
    </source>
</reference>
<dbReference type="InterPro" id="IPR036942">
    <property type="entry name" value="Beta-barrel_TonB_sf"/>
</dbReference>
<evidence type="ECO:0000256" key="12">
    <source>
        <dbReference type="SAM" id="SignalP"/>
    </source>
</evidence>
<protein>
    <submittedName>
        <fullName evidence="15">Iron complex outermembrane recepter protein</fullName>
    </submittedName>
</protein>
<gene>
    <name evidence="15" type="ORF">SAMN06296427_101131</name>
</gene>
<keyword evidence="4 10" id="KW-0812">Transmembrane</keyword>
<name>A0A1W1Y9H9_9FLAO</name>
<evidence type="ECO:0000256" key="4">
    <source>
        <dbReference type="ARBA" id="ARBA00022692"/>
    </source>
</evidence>
<evidence type="ECO:0000259" key="14">
    <source>
        <dbReference type="Pfam" id="PF07715"/>
    </source>
</evidence>
<dbReference type="InterPro" id="IPR039426">
    <property type="entry name" value="TonB-dep_rcpt-like"/>
</dbReference>
<dbReference type="Pfam" id="PF00593">
    <property type="entry name" value="TonB_dep_Rec_b-barrel"/>
    <property type="match status" value="1"/>
</dbReference>
<evidence type="ECO:0000256" key="2">
    <source>
        <dbReference type="ARBA" id="ARBA00022448"/>
    </source>
</evidence>
<evidence type="ECO:0000256" key="6">
    <source>
        <dbReference type="ARBA" id="ARBA00023077"/>
    </source>
</evidence>
<dbReference type="STRING" id="1434700.SAMN06296427_101131"/>
<dbReference type="GO" id="GO:0044718">
    <property type="term" value="P:siderophore transmembrane transport"/>
    <property type="evidence" value="ECO:0007669"/>
    <property type="project" value="TreeGrafter"/>
</dbReference>
<keyword evidence="9 10" id="KW-0998">Cell outer membrane</keyword>
<keyword evidence="5 12" id="KW-0732">Signal</keyword>
<evidence type="ECO:0000256" key="10">
    <source>
        <dbReference type="PROSITE-ProRule" id="PRU01360"/>
    </source>
</evidence>
<dbReference type="PROSITE" id="PS52016">
    <property type="entry name" value="TONB_DEPENDENT_REC_3"/>
    <property type="match status" value="1"/>
</dbReference>
<organism evidence="15 16">
    <name type="scientific">Moheibacter sediminis</name>
    <dbReference type="NCBI Taxonomy" id="1434700"/>
    <lineage>
        <taxon>Bacteria</taxon>
        <taxon>Pseudomonadati</taxon>
        <taxon>Bacteroidota</taxon>
        <taxon>Flavobacteriia</taxon>
        <taxon>Flavobacteriales</taxon>
        <taxon>Weeksellaceae</taxon>
        <taxon>Moheibacter</taxon>
    </lineage>
</organism>
<evidence type="ECO:0000313" key="15">
    <source>
        <dbReference type="EMBL" id="SMC32784.1"/>
    </source>
</evidence>
<dbReference type="InterPro" id="IPR037066">
    <property type="entry name" value="Plug_dom_sf"/>
</dbReference>
<dbReference type="PANTHER" id="PTHR30069:SF29">
    <property type="entry name" value="HEMOGLOBIN AND HEMOGLOBIN-HAPTOGLOBIN-BINDING PROTEIN 1-RELATED"/>
    <property type="match status" value="1"/>
</dbReference>
<dbReference type="Gene3D" id="2.170.130.10">
    <property type="entry name" value="TonB-dependent receptor, plug domain"/>
    <property type="match status" value="1"/>
</dbReference>
<keyword evidence="8" id="KW-0675">Receptor</keyword>
<dbReference type="Gene3D" id="2.40.170.20">
    <property type="entry name" value="TonB-dependent receptor, beta-barrel domain"/>
    <property type="match status" value="1"/>
</dbReference>
<dbReference type="PANTHER" id="PTHR30069">
    <property type="entry name" value="TONB-DEPENDENT OUTER MEMBRANE RECEPTOR"/>
    <property type="match status" value="1"/>
</dbReference>
<evidence type="ECO:0000256" key="7">
    <source>
        <dbReference type="ARBA" id="ARBA00023136"/>
    </source>
</evidence>